<gene>
    <name evidence="2" type="ORF">KGA66_18815</name>
</gene>
<proteinExistence type="predicted"/>
<feature type="region of interest" description="Disordered" evidence="1">
    <location>
        <begin position="345"/>
        <end position="365"/>
    </location>
</feature>
<protein>
    <submittedName>
        <fullName evidence="2">Uncharacterized protein</fullName>
    </submittedName>
</protein>
<dbReference type="Proteomes" id="UP000677913">
    <property type="component" value="Unassembled WGS sequence"/>
</dbReference>
<sequence length="381" mass="40960">MIAARVELCPIRAINSARLAPVAAARVLRLVIVCGPKTSPVTAAALAADPRLSFETVPDGCWTLTDRRTGQQFTSPSDDPERPEPADVAYLGRLPRPDRKGTFLLIAGVHAIGSLGAATYLAENIADLYEQASTRPAGVDTPCPHDARWYARALGSRLVAELSTEPPSWIAEAVARAIDTVATSHAATCPIDDQSHPSATIAILRELPDVYEYYILGDSTIVFDTAGGQLTARSDKSLSRVATAQRARVTATGYEASERDSARAELVEAERAKRNVRGGYWIASTNPDAAAHGRQGHISRRELSRAALLSDGAAAAVERYELVDWRSALDLMEQDGPQAIIRAARDAEDSDPQAKQWPRSKPHDDATAVLCIAERHSQEAG</sequence>
<accession>A0A8J7WMJ6</accession>
<evidence type="ECO:0000313" key="2">
    <source>
        <dbReference type="EMBL" id="MBS2965116.1"/>
    </source>
</evidence>
<dbReference type="EMBL" id="JAGSXH010000071">
    <property type="protein sequence ID" value="MBS2965116.1"/>
    <property type="molecule type" value="Genomic_DNA"/>
</dbReference>
<name>A0A8J7WMJ6_9ACTN</name>
<organism evidence="2 3">
    <name type="scientific">Actinocrinis puniceicyclus</name>
    <dbReference type="NCBI Taxonomy" id="977794"/>
    <lineage>
        <taxon>Bacteria</taxon>
        <taxon>Bacillati</taxon>
        <taxon>Actinomycetota</taxon>
        <taxon>Actinomycetes</taxon>
        <taxon>Catenulisporales</taxon>
        <taxon>Actinospicaceae</taxon>
        <taxon>Actinocrinis</taxon>
    </lineage>
</organism>
<reference evidence="2" key="1">
    <citation type="submission" date="2021-04" db="EMBL/GenBank/DDBJ databases">
        <title>Genome based classification of Actinospica acidithermotolerans sp. nov., an actinobacterium isolated from an Indonesian hot spring.</title>
        <authorList>
            <person name="Kusuma A.B."/>
            <person name="Putra K.E."/>
            <person name="Nafisah S."/>
            <person name="Loh J."/>
            <person name="Nouioui I."/>
            <person name="Goodfellow M."/>
        </authorList>
    </citation>
    <scope>NUCLEOTIDE SEQUENCE</scope>
    <source>
        <strain evidence="2">DSM 45618</strain>
    </source>
</reference>
<evidence type="ECO:0000256" key="1">
    <source>
        <dbReference type="SAM" id="MobiDB-lite"/>
    </source>
</evidence>
<evidence type="ECO:0000313" key="3">
    <source>
        <dbReference type="Proteomes" id="UP000677913"/>
    </source>
</evidence>
<keyword evidence="3" id="KW-1185">Reference proteome</keyword>
<comment type="caution">
    <text evidence="2">The sequence shown here is derived from an EMBL/GenBank/DDBJ whole genome shotgun (WGS) entry which is preliminary data.</text>
</comment>
<dbReference type="AlphaFoldDB" id="A0A8J7WMJ6"/>
<dbReference type="RefSeq" id="WP_211469475.1">
    <property type="nucleotide sequence ID" value="NZ_JAGSXH010000071.1"/>
</dbReference>